<dbReference type="EMBL" id="JAWDJW010006350">
    <property type="protein sequence ID" value="KAK3065191.1"/>
    <property type="molecule type" value="Genomic_DNA"/>
</dbReference>
<protein>
    <submittedName>
        <fullName evidence="1">Uncharacterized protein</fullName>
    </submittedName>
</protein>
<dbReference type="Proteomes" id="UP001186974">
    <property type="component" value="Unassembled WGS sequence"/>
</dbReference>
<evidence type="ECO:0000313" key="2">
    <source>
        <dbReference type="Proteomes" id="UP001186974"/>
    </source>
</evidence>
<comment type="caution">
    <text evidence="1">The sequence shown here is derived from an EMBL/GenBank/DDBJ whole genome shotgun (WGS) entry which is preliminary data.</text>
</comment>
<reference evidence="1" key="1">
    <citation type="submission" date="2024-09" db="EMBL/GenBank/DDBJ databases">
        <title>Black Yeasts Isolated from many extreme environments.</title>
        <authorList>
            <person name="Coleine C."/>
            <person name="Stajich J.E."/>
            <person name="Selbmann L."/>
        </authorList>
    </citation>
    <scope>NUCLEOTIDE SEQUENCE</scope>
    <source>
        <strain evidence="1">CCFEE 5737</strain>
    </source>
</reference>
<gene>
    <name evidence="1" type="ORF">LTS18_006741</name>
</gene>
<evidence type="ECO:0000313" key="1">
    <source>
        <dbReference type="EMBL" id="KAK3065191.1"/>
    </source>
</evidence>
<name>A0ACC3DCM8_9PEZI</name>
<keyword evidence="2" id="KW-1185">Reference proteome</keyword>
<proteinExistence type="predicted"/>
<accession>A0ACC3DCM8</accession>
<organism evidence="1 2">
    <name type="scientific">Coniosporium uncinatum</name>
    <dbReference type="NCBI Taxonomy" id="93489"/>
    <lineage>
        <taxon>Eukaryota</taxon>
        <taxon>Fungi</taxon>
        <taxon>Dikarya</taxon>
        <taxon>Ascomycota</taxon>
        <taxon>Pezizomycotina</taxon>
        <taxon>Dothideomycetes</taxon>
        <taxon>Dothideomycetes incertae sedis</taxon>
        <taxon>Coniosporium</taxon>
    </lineage>
</organism>
<sequence length="238" mass="27571">MAGGHMKYRHFSRSSSHRQALLHNLVDALFEHESISTTWHKAKEAQRLAEKLITSGKRNTEASKRRAHSIFYRPHELVPKLFGSLRERYAGRPGGYTRVLRIEPLKENQAPSAILELADGPKDMRFAMTARAILRQRRENLPIHELTAKNIDKVTRYRTEGEEELEEMVRKFEDLGTDYGLDVTRKKEGEKVERLKMGPGVDLEEVELKEPRKLRVYPGKGPESEPVKSKRYKGAWKR</sequence>